<sequence length="216" mass="21592">MVAFTVLATVLLAAQASASVLNLRPRSVLHGLLQERQTTTDPPSTIPPQTCTTVACLCTTGYAILLQDCVVCIVNLTPTDANISAGQTVFEGAYIHDHDPTVPLLPISPMGFVPLKYNAVCASVAGIPSLTLAPPTSTAPASATGPAVSTPVNSPTAPANTTPIQPVPPIVQSTVTAPPDPTGKSNGAAILGLGIGQASGAMVLGGVLAGVMLALA</sequence>
<organism evidence="4 5">
    <name type="scientific">Sphagnurus paluster</name>
    <dbReference type="NCBI Taxonomy" id="117069"/>
    <lineage>
        <taxon>Eukaryota</taxon>
        <taxon>Fungi</taxon>
        <taxon>Dikarya</taxon>
        <taxon>Basidiomycota</taxon>
        <taxon>Agaricomycotina</taxon>
        <taxon>Agaricomycetes</taxon>
        <taxon>Agaricomycetidae</taxon>
        <taxon>Agaricales</taxon>
        <taxon>Tricholomatineae</taxon>
        <taxon>Lyophyllaceae</taxon>
        <taxon>Sphagnurus</taxon>
    </lineage>
</organism>
<feature type="compositionally biased region" description="Polar residues" evidence="1">
    <location>
        <begin position="152"/>
        <end position="164"/>
    </location>
</feature>
<feature type="compositionally biased region" description="Low complexity" evidence="1">
    <location>
        <begin position="135"/>
        <end position="151"/>
    </location>
</feature>
<evidence type="ECO:0000313" key="4">
    <source>
        <dbReference type="EMBL" id="KAG5636663.1"/>
    </source>
</evidence>
<feature type="transmembrane region" description="Helical" evidence="2">
    <location>
        <begin position="188"/>
        <end position="215"/>
    </location>
</feature>
<protein>
    <submittedName>
        <fullName evidence="4">Uncharacterized protein</fullName>
    </submittedName>
</protein>
<accession>A0A9P7FUS0</accession>
<evidence type="ECO:0000256" key="2">
    <source>
        <dbReference type="SAM" id="Phobius"/>
    </source>
</evidence>
<reference evidence="4" key="1">
    <citation type="submission" date="2021-02" db="EMBL/GenBank/DDBJ databases">
        <authorList>
            <person name="Nieuwenhuis M."/>
            <person name="Van De Peppel L.J.J."/>
        </authorList>
    </citation>
    <scope>NUCLEOTIDE SEQUENCE</scope>
    <source>
        <strain evidence="4">D49</strain>
    </source>
</reference>
<feature type="region of interest" description="Disordered" evidence="1">
    <location>
        <begin position="135"/>
        <end position="182"/>
    </location>
</feature>
<dbReference type="Proteomes" id="UP000717328">
    <property type="component" value="Unassembled WGS sequence"/>
</dbReference>
<reference evidence="4" key="2">
    <citation type="submission" date="2021-10" db="EMBL/GenBank/DDBJ databases">
        <title>Phylogenomics reveals ancestral predisposition of the termite-cultivated fungus Termitomyces towards a domesticated lifestyle.</title>
        <authorList>
            <person name="Auxier B."/>
            <person name="Grum-Grzhimaylo A."/>
            <person name="Cardenas M.E."/>
            <person name="Lodge J.D."/>
            <person name="Laessoe T."/>
            <person name="Pedersen O."/>
            <person name="Smith M.E."/>
            <person name="Kuyper T.W."/>
            <person name="Franco-Molano E.A."/>
            <person name="Baroni T.J."/>
            <person name="Aanen D.K."/>
        </authorList>
    </citation>
    <scope>NUCLEOTIDE SEQUENCE</scope>
    <source>
        <strain evidence="4">D49</strain>
    </source>
</reference>
<feature type="signal peptide" evidence="3">
    <location>
        <begin position="1"/>
        <end position="18"/>
    </location>
</feature>
<evidence type="ECO:0000256" key="1">
    <source>
        <dbReference type="SAM" id="MobiDB-lite"/>
    </source>
</evidence>
<keyword evidence="2" id="KW-0812">Transmembrane</keyword>
<name>A0A9P7FUS0_9AGAR</name>
<gene>
    <name evidence="4" type="ORF">H0H81_007252</name>
</gene>
<keyword evidence="2" id="KW-1133">Transmembrane helix</keyword>
<dbReference type="AlphaFoldDB" id="A0A9P7FUS0"/>
<keyword evidence="2" id="KW-0472">Membrane</keyword>
<keyword evidence="3" id="KW-0732">Signal</keyword>
<evidence type="ECO:0000313" key="5">
    <source>
        <dbReference type="Proteomes" id="UP000717328"/>
    </source>
</evidence>
<evidence type="ECO:0000256" key="3">
    <source>
        <dbReference type="SAM" id="SignalP"/>
    </source>
</evidence>
<comment type="caution">
    <text evidence="4">The sequence shown here is derived from an EMBL/GenBank/DDBJ whole genome shotgun (WGS) entry which is preliminary data.</text>
</comment>
<feature type="chain" id="PRO_5040318687" evidence="3">
    <location>
        <begin position="19"/>
        <end position="216"/>
    </location>
</feature>
<dbReference type="EMBL" id="JABCKI010005906">
    <property type="protein sequence ID" value="KAG5636663.1"/>
    <property type="molecule type" value="Genomic_DNA"/>
</dbReference>
<keyword evidence="5" id="KW-1185">Reference proteome</keyword>
<proteinExistence type="predicted"/>